<dbReference type="SUPFAM" id="SSF52833">
    <property type="entry name" value="Thioredoxin-like"/>
    <property type="match status" value="1"/>
</dbReference>
<dbReference type="PANTHER" id="PTHR42673:SF4">
    <property type="entry name" value="MALEYLACETOACETATE ISOMERASE"/>
    <property type="match status" value="1"/>
</dbReference>
<accession>H1VZK1</accession>
<dbReference type="Pfam" id="PF13409">
    <property type="entry name" value="GST_N_2"/>
    <property type="match status" value="1"/>
</dbReference>
<reference evidence="3" key="1">
    <citation type="journal article" date="2012" name="Nat. Genet.">
        <title>Lifestyle transitions in plant pathogenic Colletotrichum fungi deciphered by genome and transcriptome analyses.</title>
        <authorList>
            <person name="O'Connell R.J."/>
            <person name="Thon M.R."/>
            <person name="Hacquard S."/>
            <person name="Amyotte S.G."/>
            <person name="Kleemann J."/>
            <person name="Torres M.F."/>
            <person name="Damm U."/>
            <person name="Buiate E.A."/>
            <person name="Epstein L."/>
            <person name="Alkan N."/>
            <person name="Altmueller J."/>
            <person name="Alvarado-Balderrama L."/>
            <person name="Bauser C.A."/>
            <person name="Becker C."/>
            <person name="Birren B.W."/>
            <person name="Chen Z."/>
            <person name="Choi J."/>
            <person name="Crouch J.A."/>
            <person name="Duvick J.P."/>
            <person name="Farman M.A."/>
            <person name="Gan P."/>
            <person name="Heiman D."/>
            <person name="Henrissat B."/>
            <person name="Howard R.J."/>
            <person name="Kabbage M."/>
            <person name="Koch C."/>
            <person name="Kracher B."/>
            <person name="Kubo Y."/>
            <person name="Law A.D."/>
            <person name="Lebrun M.-H."/>
            <person name="Lee Y.-H."/>
            <person name="Miyara I."/>
            <person name="Moore N."/>
            <person name="Neumann U."/>
            <person name="Nordstroem K."/>
            <person name="Panaccione D.G."/>
            <person name="Panstruga R."/>
            <person name="Place M."/>
            <person name="Proctor R.H."/>
            <person name="Prusky D."/>
            <person name="Rech G."/>
            <person name="Reinhardt R."/>
            <person name="Rollins J.A."/>
            <person name="Rounsley S."/>
            <person name="Schardl C.L."/>
            <person name="Schwartz D.C."/>
            <person name="Shenoy N."/>
            <person name="Shirasu K."/>
            <person name="Sikhakolli U.R."/>
            <person name="Stueber K."/>
            <person name="Sukno S.A."/>
            <person name="Sweigard J.A."/>
            <person name="Takano Y."/>
            <person name="Takahara H."/>
            <person name="Trail F."/>
            <person name="van der Does H.C."/>
            <person name="Voll L.M."/>
            <person name="Will I."/>
            <person name="Young S."/>
            <person name="Zeng Q."/>
            <person name="Zhang J."/>
            <person name="Zhou S."/>
            <person name="Dickman M.B."/>
            <person name="Schulze-Lefert P."/>
            <person name="Ver Loren van Themaat E."/>
            <person name="Ma L.-J."/>
            <person name="Vaillancourt L.J."/>
        </authorList>
    </citation>
    <scope>NUCLEOTIDE SEQUENCE [LARGE SCALE GENOMIC DNA]</scope>
    <source>
        <strain evidence="3">IMI 349063</strain>
    </source>
</reference>
<gene>
    <name evidence="2" type="ORF">CH063_14672</name>
</gene>
<dbReference type="eggNOG" id="ENOG502S3EN">
    <property type="taxonomic scope" value="Eukaryota"/>
</dbReference>
<dbReference type="CDD" id="cd03043">
    <property type="entry name" value="GST_N_1"/>
    <property type="match status" value="1"/>
</dbReference>
<dbReference type="EMBL" id="CACQ02007954">
    <property type="protein sequence ID" value="CCF45663.1"/>
    <property type="molecule type" value="Genomic_DNA"/>
</dbReference>
<dbReference type="PROSITE" id="PS50404">
    <property type="entry name" value="GST_NTER"/>
    <property type="match status" value="1"/>
</dbReference>
<dbReference type="HOGENOM" id="CLU_2407435_0_0_1"/>
<dbReference type="STRING" id="759273.H1VZK1"/>
<dbReference type="AlphaFoldDB" id="H1VZK1"/>
<dbReference type="PANTHER" id="PTHR42673">
    <property type="entry name" value="MALEYLACETOACETATE ISOMERASE"/>
    <property type="match status" value="1"/>
</dbReference>
<proteinExistence type="predicted"/>
<dbReference type="GO" id="GO:0016034">
    <property type="term" value="F:maleylacetoacetate isomerase activity"/>
    <property type="evidence" value="ECO:0007669"/>
    <property type="project" value="TreeGrafter"/>
</dbReference>
<dbReference type="InterPro" id="IPR036249">
    <property type="entry name" value="Thioredoxin-like_sf"/>
</dbReference>
<feature type="non-terminal residue" evidence="2">
    <location>
        <position position="81"/>
    </location>
</feature>
<organism evidence="2 3">
    <name type="scientific">Colletotrichum higginsianum (strain IMI 349063)</name>
    <name type="common">Crucifer anthracnose fungus</name>
    <dbReference type="NCBI Taxonomy" id="759273"/>
    <lineage>
        <taxon>Eukaryota</taxon>
        <taxon>Fungi</taxon>
        <taxon>Dikarya</taxon>
        <taxon>Ascomycota</taxon>
        <taxon>Pezizomycotina</taxon>
        <taxon>Sordariomycetes</taxon>
        <taxon>Hypocreomycetidae</taxon>
        <taxon>Glomerellales</taxon>
        <taxon>Glomerellaceae</taxon>
        <taxon>Colletotrichum</taxon>
        <taxon>Colletotrichum destructivum species complex</taxon>
    </lineage>
</organism>
<dbReference type="Gene3D" id="3.40.30.10">
    <property type="entry name" value="Glutaredoxin"/>
    <property type="match status" value="1"/>
</dbReference>
<evidence type="ECO:0000313" key="3">
    <source>
        <dbReference type="Proteomes" id="UP000007174"/>
    </source>
</evidence>
<dbReference type="Proteomes" id="UP000007174">
    <property type="component" value="Unassembled WGS sequence"/>
</dbReference>
<evidence type="ECO:0000313" key="2">
    <source>
        <dbReference type="EMBL" id="CCF45663.1"/>
    </source>
</evidence>
<protein>
    <submittedName>
        <fullName evidence="2">Glutathione S-transferase</fullName>
    </submittedName>
</protein>
<name>H1VZK1_COLHI</name>
<sequence length="81" mass="9037">MGLVLFIANKRYSSWSMRPWVLLKALGIPFEERLQTFTAGLRQPAFLSFSPTGKVPTLLDGDVTVWDSLAIVEYIAEAHPA</sequence>
<feature type="domain" description="GST N-terminal" evidence="1">
    <location>
        <begin position="3"/>
        <end position="81"/>
    </location>
</feature>
<dbReference type="InterPro" id="IPR004045">
    <property type="entry name" value="Glutathione_S-Trfase_N"/>
</dbReference>
<dbReference type="GO" id="GO:0006559">
    <property type="term" value="P:L-phenylalanine catabolic process"/>
    <property type="evidence" value="ECO:0007669"/>
    <property type="project" value="TreeGrafter"/>
</dbReference>
<evidence type="ECO:0000259" key="1">
    <source>
        <dbReference type="PROSITE" id="PS50404"/>
    </source>
</evidence>
<dbReference type="GO" id="GO:0004364">
    <property type="term" value="F:glutathione transferase activity"/>
    <property type="evidence" value="ECO:0007669"/>
    <property type="project" value="TreeGrafter"/>
</dbReference>
<dbReference type="GO" id="GO:0006749">
    <property type="term" value="P:glutathione metabolic process"/>
    <property type="evidence" value="ECO:0007669"/>
    <property type="project" value="TreeGrafter"/>
</dbReference>
<dbReference type="VEuPathDB" id="FungiDB:CH63R_08573"/>